<dbReference type="Pfam" id="PF20431">
    <property type="entry name" value="E_motif"/>
    <property type="match status" value="1"/>
</dbReference>
<dbReference type="InterPro" id="IPR002885">
    <property type="entry name" value="PPR_rpt"/>
</dbReference>
<feature type="repeat" description="PPR" evidence="3">
    <location>
        <begin position="314"/>
        <end position="348"/>
    </location>
</feature>
<dbReference type="Proteomes" id="UP000825729">
    <property type="component" value="Unassembled WGS sequence"/>
</dbReference>
<evidence type="ECO:0000256" key="1">
    <source>
        <dbReference type="ARBA" id="ARBA00022737"/>
    </source>
</evidence>
<accession>A0AAV7F7D9</accession>
<dbReference type="AlphaFoldDB" id="A0AAV7F7D9"/>
<proteinExistence type="inferred from homology"/>
<feature type="repeat" description="PPR" evidence="3">
    <location>
        <begin position="646"/>
        <end position="680"/>
    </location>
</feature>
<dbReference type="FunFam" id="1.25.40.10:FF:000361">
    <property type="entry name" value="Pentatricopeptide repeat-containing protein chloroplastic"/>
    <property type="match status" value="1"/>
</dbReference>
<dbReference type="PANTHER" id="PTHR47926:SF481">
    <property type="entry name" value="TETRATRICOPEPTIDE-LIKE HELICAL DOMAIN SUPERFAMILY"/>
    <property type="match status" value="1"/>
</dbReference>
<evidence type="ECO:0000313" key="5">
    <source>
        <dbReference type="Proteomes" id="UP000825729"/>
    </source>
</evidence>
<evidence type="ECO:0000256" key="2">
    <source>
        <dbReference type="ARBA" id="ARBA00061659"/>
    </source>
</evidence>
<name>A0AAV7F7D9_ARIFI</name>
<dbReference type="Pfam" id="PF01535">
    <property type="entry name" value="PPR"/>
    <property type="match status" value="6"/>
</dbReference>
<protein>
    <recommendedName>
        <fullName evidence="6">Chlororespiratory reduction 21</fullName>
    </recommendedName>
</protein>
<dbReference type="FunFam" id="1.25.40.10:FF:000090">
    <property type="entry name" value="Pentatricopeptide repeat-containing protein, chloroplastic"/>
    <property type="match status" value="1"/>
</dbReference>
<evidence type="ECO:0000256" key="3">
    <source>
        <dbReference type="PROSITE-ProRule" id="PRU00708"/>
    </source>
</evidence>
<dbReference type="InterPro" id="IPR046960">
    <property type="entry name" value="PPR_At4g14850-like_plant"/>
</dbReference>
<comment type="similarity">
    <text evidence="2">Belongs to the PPR family. PCMP-E subfamily.</text>
</comment>
<reference evidence="4 5" key="1">
    <citation type="submission" date="2021-07" db="EMBL/GenBank/DDBJ databases">
        <title>The Aristolochia fimbriata genome: insights into angiosperm evolution, floral development and chemical biosynthesis.</title>
        <authorList>
            <person name="Jiao Y."/>
        </authorList>
    </citation>
    <scope>NUCLEOTIDE SEQUENCE [LARGE SCALE GENOMIC DNA]</scope>
    <source>
        <strain evidence="4">IBCAS-2021</strain>
        <tissue evidence="4">Leaf</tissue>
    </source>
</reference>
<keyword evidence="5" id="KW-1185">Reference proteome</keyword>
<dbReference type="GO" id="GO:0003729">
    <property type="term" value="F:mRNA binding"/>
    <property type="evidence" value="ECO:0007669"/>
    <property type="project" value="UniProtKB-ARBA"/>
</dbReference>
<sequence length="865" mass="96818">MLEPSFRSWNSKLIDFCMNGHCDDAFSHLLTMRRMGVRATDRSFSALLKVCATHLSIVVGKALHAVVVKETHVSSIAIVKALVNLYAKCGSWTDCRLLFHEVDTRDIVLWNILLSAYADSQLYMEVLQLLYLMHTWDETTKPKPSAITMAIVLPVCARLGALELGQSVHAYVIKTALDTHTLVGNALLSLYAKCGHIFSDAYNVFSNIRQKDVVSWNAMIAGYVESEFPTEAFRTFSRMVVADVEPNYATIANVLPVCRDLEDWCHGKEIHGYVLKKSVLATDVSICNALMTFYSNMGHIKKVELILREMDSRDLVSWNTVIAGFALNRLHHEALLLFHDLLRTGMKPDSVTLLTVLPVCAQLCDLEEGQRIHVYVLKNSLLSKNTAVGNALISFYSKCGSYEDAFQMFAMMKKDLISWNTMLAMYADIGAGKELLKLLGRMWMERHRPDRVTILSLLRGCVAFGMRGIKQVHAYCTRSGLVNETAIGNALIDTYAKYGTLAHAFKTFKSLVGKDVVTGNAMISGFVKQGCQEGAEMIFNRMYEKNLTTLNLMLQLYAENESSGKSVGLFHELQDQGMRPDVISILSILPVCANMGSIHLLRQLHGYATRACFNDICLDAALLDMYSKCGSIKDAYKVFQARPRKDMVMFTAMISGYAMHGMGEEALKAFSEMLELQMKPDHVVMTAVLSACSHAGLVHEGWNCFSSMEQAYGIRPTMEHYTCMVDLLARSGNLKEAYSFIRTMPLRPNANVWGSLLGSCKTHHAVELGRLAAKHLLEVQEDDIGNYVVLSNILAADEKWGKVEELRGLMKKKDLKKPAGCSSIDINKRIHVFVADDSRHPHRVVIYSLLRSLDQQIKEPMTDIE</sequence>
<evidence type="ECO:0008006" key="6">
    <source>
        <dbReference type="Google" id="ProtNLM"/>
    </source>
</evidence>
<dbReference type="GO" id="GO:0009451">
    <property type="term" value="P:RNA modification"/>
    <property type="evidence" value="ECO:0007669"/>
    <property type="project" value="InterPro"/>
</dbReference>
<dbReference type="Gene3D" id="1.25.40.10">
    <property type="entry name" value="Tetratricopeptide repeat domain"/>
    <property type="match status" value="5"/>
</dbReference>
<dbReference type="FunFam" id="1.25.40.10:FF:000073">
    <property type="entry name" value="Pentatricopeptide repeat-containing protein chloroplastic"/>
    <property type="match status" value="1"/>
</dbReference>
<dbReference type="Pfam" id="PF13041">
    <property type="entry name" value="PPR_2"/>
    <property type="match status" value="2"/>
</dbReference>
<dbReference type="InterPro" id="IPR011990">
    <property type="entry name" value="TPR-like_helical_dom_sf"/>
</dbReference>
<dbReference type="InterPro" id="IPR046848">
    <property type="entry name" value="E_motif"/>
</dbReference>
<feature type="repeat" description="PPR" evidence="3">
    <location>
        <begin position="415"/>
        <end position="449"/>
    </location>
</feature>
<gene>
    <name evidence="4" type="ORF">H6P81_001580</name>
</gene>
<feature type="repeat" description="PPR" evidence="3">
    <location>
        <begin position="515"/>
        <end position="549"/>
    </location>
</feature>
<feature type="repeat" description="PPR" evidence="3">
    <location>
        <begin position="212"/>
        <end position="246"/>
    </location>
</feature>
<evidence type="ECO:0000313" key="4">
    <source>
        <dbReference type="EMBL" id="KAG9457072.1"/>
    </source>
</evidence>
<dbReference type="PANTHER" id="PTHR47926">
    <property type="entry name" value="PENTATRICOPEPTIDE REPEAT-CONTAINING PROTEIN"/>
    <property type="match status" value="1"/>
</dbReference>
<dbReference type="PROSITE" id="PS51375">
    <property type="entry name" value="PPR"/>
    <property type="match status" value="5"/>
</dbReference>
<dbReference type="EMBL" id="JAINDJ010000002">
    <property type="protein sequence ID" value="KAG9457072.1"/>
    <property type="molecule type" value="Genomic_DNA"/>
</dbReference>
<organism evidence="4 5">
    <name type="scientific">Aristolochia fimbriata</name>
    <name type="common">White veined hardy Dutchman's pipe vine</name>
    <dbReference type="NCBI Taxonomy" id="158543"/>
    <lineage>
        <taxon>Eukaryota</taxon>
        <taxon>Viridiplantae</taxon>
        <taxon>Streptophyta</taxon>
        <taxon>Embryophyta</taxon>
        <taxon>Tracheophyta</taxon>
        <taxon>Spermatophyta</taxon>
        <taxon>Magnoliopsida</taxon>
        <taxon>Magnoliidae</taxon>
        <taxon>Piperales</taxon>
        <taxon>Aristolochiaceae</taxon>
        <taxon>Aristolochia</taxon>
    </lineage>
</organism>
<keyword evidence="1" id="KW-0677">Repeat</keyword>
<comment type="caution">
    <text evidence="4">The sequence shown here is derived from an EMBL/GenBank/DDBJ whole genome shotgun (WGS) entry which is preliminary data.</text>
</comment>
<dbReference type="NCBIfam" id="TIGR00756">
    <property type="entry name" value="PPR"/>
    <property type="match status" value="4"/>
</dbReference>